<accession>A0ABR7SVX8</accession>
<sequence length="47" mass="5167">MSASTDAPIYDELVKELGDVPGDVRSAAEKELNRLQNVFGLQHPRKA</sequence>
<evidence type="ECO:0000313" key="1">
    <source>
        <dbReference type="EMBL" id="MBC9718929.1"/>
    </source>
</evidence>
<reference evidence="1 2" key="1">
    <citation type="submission" date="2020-08" db="EMBL/GenBank/DDBJ databases">
        <title>Genemic of Streptomyces polyaspartic.</title>
        <authorList>
            <person name="Liu W."/>
        </authorList>
    </citation>
    <scope>NUCLEOTIDE SEQUENCE [LARGE SCALE GENOMIC DNA]</scope>
    <source>
        <strain evidence="1 2">TRM66268-LWL</strain>
    </source>
</reference>
<dbReference type="EMBL" id="JACTVJ010000030">
    <property type="protein sequence ID" value="MBC9718929.1"/>
    <property type="molecule type" value="Genomic_DNA"/>
</dbReference>
<protein>
    <submittedName>
        <fullName evidence="1">Uncharacterized protein</fullName>
    </submittedName>
</protein>
<dbReference type="Proteomes" id="UP000642284">
    <property type="component" value="Unassembled WGS sequence"/>
</dbReference>
<evidence type="ECO:0000313" key="2">
    <source>
        <dbReference type="Proteomes" id="UP000642284"/>
    </source>
</evidence>
<gene>
    <name evidence="1" type="ORF">H9Y04_41025</name>
</gene>
<name>A0ABR7SVX8_9ACTN</name>
<comment type="caution">
    <text evidence="1">The sequence shown here is derived from an EMBL/GenBank/DDBJ whole genome shotgun (WGS) entry which is preliminary data.</text>
</comment>
<organism evidence="1 2">
    <name type="scientific">Streptomyces polyasparticus</name>
    <dbReference type="NCBI Taxonomy" id="2767826"/>
    <lineage>
        <taxon>Bacteria</taxon>
        <taxon>Bacillati</taxon>
        <taxon>Actinomycetota</taxon>
        <taxon>Actinomycetes</taxon>
        <taxon>Kitasatosporales</taxon>
        <taxon>Streptomycetaceae</taxon>
        <taxon>Streptomyces</taxon>
    </lineage>
</organism>
<proteinExistence type="predicted"/>
<keyword evidence="2" id="KW-1185">Reference proteome</keyword>
<dbReference type="RefSeq" id="WP_187819393.1">
    <property type="nucleotide sequence ID" value="NZ_JACTVJ010000030.1"/>
</dbReference>